<evidence type="ECO:0000256" key="3">
    <source>
        <dbReference type="PROSITE-ProRule" id="PRU00742"/>
    </source>
</evidence>
<protein>
    <submittedName>
        <fullName evidence="4">Arginase family protein</fullName>
    </submittedName>
</protein>
<dbReference type="Proteomes" id="UP001597299">
    <property type="component" value="Unassembled WGS sequence"/>
</dbReference>
<dbReference type="PROSITE" id="PS51409">
    <property type="entry name" value="ARGINASE_2"/>
    <property type="match status" value="1"/>
</dbReference>
<reference evidence="5" key="1">
    <citation type="journal article" date="2019" name="Int. J. Syst. Evol. Microbiol.">
        <title>The Global Catalogue of Microorganisms (GCM) 10K type strain sequencing project: providing services to taxonomists for standard genome sequencing and annotation.</title>
        <authorList>
            <consortium name="The Broad Institute Genomics Platform"/>
            <consortium name="The Broad Institute Genome Sequencing Center for Infectious Disease"/>
            <person name="Wu L."/>
            <person name="Ma J."/>
        </authorList>
    </citation>
    <scope>NUCLEOTIDE SEQUENCE [LARGE SCALE GENOMIC DNA]</scope>
    <source>
        <strain evidence="5">CCM 7435</strain>
    </source>
</reference>
<keyword evidence="5" id="KW-1185">Reference proteome</keyword>
<evidence type="ECO:0000256" key="1">
    <source>
        <dbReference type="ARBA" id="ARBA00022723"/>
    </source>
</evidence>
<dbReference type="Pfam" id="PF00491">
    <property type="entry name" value="Arginase"/>
    <property type="match status" value="1"/>
</dbReference>
<dbReference type="InterPro" id="IPR023696">
    <property type="entry name" value="Ureohydrolase_dom_sf"/>
</dbReference>
<dbReference type="InterPro" id="IPR006035">
    <property type="entry name" value="Ureohydrolase"/>
</dbReference>
<comment type="similarity">
    <text evidence="3">Belongs to the arginase family.</text>
</comment>
<evidence type="ECO:0000256" key="2">
    <source>
        <dbReference type="ARBA" id="ARBA00022801"/>
    </source>
</evidence>
<name>A0ABW4Z0D4_9HYPH</name>
<keyword evidence="1" id="KW-0479">Metal-binding</keyword>
<dbReference type="SUPFAM" id="SSF52768">
    <property type="entry name" value="Arginase/deacetylase"/>
    <property type="match status" value="1"/>
</dbReference>
<dbReference type="EMBL" id="JBHUHD010000001">
    <property type="protein sequence ID" value="MFD2141925.1"/>
    <property type="molecule type" value="Genomic_DNA"/>
</dbReference>
<dbReference type="Gene3D" id="3.40.800.10">
    <property type="entry name" value="Ureohydrolase domain"/>
    <property type="match status" value="1"/>
</dbReference>
<sequence>MTDKPDLAALFGSTASTFMGIEACADLESLKAPVALIGAPCASPYSAVGAYCRHAPDALREATVPLAANLWHHDFDLGGQVFPSRELAAVDCGNLPFDEADGAGNREIIRNAIRTIRAKGAVPVTLGGDDSIPIPVLEALGDSGERYTILQLDAHIDWRDEYMGERQGLSSTMRRASEMPHIERIVQVGARSIGSARPQDYRDALDWGVKFITGYELHKQGVEMALSLIPEGSNIIVTTDADVMDPALVPGVIGRCPGGLDYYQMVDLIKGAAGRGRIAAMNFVEFMPERDVGGLGALNFARLITTALGVLARQAAAR</sequence>
<comment type="caution">
    <text evidence="4">The sequence shown here is derived from an EMBL/GenBank/DDBJ whole genome shotgun (WGS) entry which is preliminary data.</text>
</comment>
<dbReference type="PANTHER" id="PTHR11358">
    <property type="entry name" value="ARGINASE/AGMATINASE"/>
    <property type="match status" value="1"/>
</dbReference>
<organism evidence="4 5">
    <name type="scientific">Ancylobacter oerskovii</name>
    <dbReference type="NCBI Taxonomy" id="459519"/>
    <lineage>
        <taxon>Bacteria</taxon>
        <taxon>Pseudomonadati</taxon>
        <taxon>Pseudomonadota</taxon>
        <taxon>Alphaproteobacteria</taxon>
        <taxon>Hyphomicrobiales</taxon>
        <taxon>Xanthobacteraceae</taxon>
        <taxon>Ancylobacter</taxon>
    </lineage>
</organism>
<proteinExistence type="inferred from homology"/>
<dbReference type="PANTHER" id="PTHR11358:SF26">
    <property type="entry name" value="GUANIDINO ACID HYDROLASE, MITOCHONDRIAL"/>
    <property type="match status" value="1"/>
</dbReference>
<gene>
    <name evidence="4" type="ORF">ACFSNC_16060</name>
</gene>
<accession>A0ABW4Z0D4</accession>
<dbReference type="RefSeq" id="WP_213351659.1">
    <property type="nucleotide sequence ID" value="NZ_JAHBGB010000006.1"/>
</dbReference>
<evidence type="ECO:0000313" key="5">
    <source>
        <dbReference type="Proteomes" id="UP001597299"/>
    </source>
</evidence>
<dbReference type="PIRSF" id="PIRSF036979">
    <property type="entry name" value="Arginase"/>
    <property type="match status" value="1"/>
</dbReference>
<evidence type="ECO:0000313" key="4">
    <source>
        <dbReference type="EMBL" id="MFD2141925.1"/>
    </source>
</evidence>
<keyword evidence="2" id="KW-0378">Hydrolase</keyword>